<accession>A0A5C0B5L0</accession>
<keyword evidence="1 3" id="KW-0378">Hydrolase</keyword>
<dbReference type="Pfam" id="PF00561">
    <property type="entry name" value="Abhydrolase_1"/>
    <property type="match status" value="1"/>
</dbReference>
<protein>
    <submittedName>
        <fullName evidence="3">Alpha/beta hydrolase</fullName>
    </submittedName>
</protein>
<dbReference type="OrthoDB" id="9780765at2"/>
<dbReference type="EMBL" id="CP043046">
    <property type="protein sequence ID" value="QEI09424.1"/>
    <property type="molecule type" value="Genomic_DNA"/>
</dbReference>
<dbReference type="Proteomes" id="UP000325161">
    <property type="component" value="Chromosome"/>
</dbReference>
<name>A0A5C0B5L0_9BURK</name>
<keyword evidence="4" id="KW-1185">Reference proteome</keyword>
<dbReference type="InterPro" id="IPR000639">
    <property type="entry name" value="Epox_hydrolase-like"/>
</dbReference>
<sequence length="305" mass="33727">MRTPVPIHHITTPQLSIAYEAHGKVYGDPIILLHGFPYDPRAFDEVVPPLVARGYRVIVPYLRGYGATRFLSPDTMRSGQQAALAQDLIDMMDALGIPCAALAGYDWGGRAANIVAALWPARVRCLVTANGYSIHDIANAATPASPEAEYRLWYQYYFHTPRGAEGLTANRRALCNLLWGLWSPSWDFLPERFAHTAPSFDNPDFVDVVIHSYRHRFGYVPGDPALAAIEEALAAKPLIAVPTISLCGEDDGVTPPRQPDPDERYFSVSYERRILPRVGHNIPQEAPAEVADALLELLLATRQTS</sequence>
<reference evidence="3 4" key="1">
    <citation type="submission" date="2019-08" db="EMBL/GenBank/DDBJ databases">
        <title>Amphibian skin-associated Pigmentiphaga: genome sequence and occurrence across geography and hosts.</title>
        <authorList>
            <person name="Bletz M.C."/>
            <person name="Bunk B."/>
            <person name="Sproeer C."/>
            <person name="Biwer P."/>
            <person name="Reiter S."/>
            <person name="Rabemananjara F.C.E."/>
            <person name="Schulz S."/>
            <person name="Overmann J."/>
            <person name="Vences M."/>
        </authorList>
    </citation>
    <scope>NUCLEOTIDE SEQUENCE [LARGE SCALE GENOMIC DNA]</scope>
    <source>
        <strain evidence="3 4">Mada1488</strain>
    </source>
</reference>
<proteinExistence type="predicted"/>
<dbReference type="KEGG" id="pacr:FXN63_18700"/>
<dbReference type="SUPFAM" id="SSF53474">
    <property type="entry name" value="alpha/beta-Hydrolases"/>
    <property type="match status" value="1"/>
</dbReference>
<dbReference type="GO" id="GO:0016787">
    <property type="term" value="F:hydrolase activity"/>
    <property type="evidence" value="ECO:0007669"/>
    <property type="project" value="UniProtKB-KW"/>
</dbReference>
<dbReference type="PANTHER" id="PTHR43798:SF31">
    <property type="entry name" value="AB HYDROLASE SUPERFAMILY PROTEIN YCLE"/>
    <property type="match status" value="1"/>
</dbReference>
<dbReference type="PRINTS" id="PR00412">
    <property type="entry name" value="EPOXHYDRLASE"/>
</dbReference>
<dbReference type="InterPro" id="IPR000073">
    <property type="entry name" value="AB_hydrolase_1"/>
</dbReference>
<evidence type="ECO:0000313" key="3">
    <source>
        <dbReference type="EMBL" id="QEI09424.1"/>
    </source>
</evidence>
<dbReference type="Gene3D" id="3.40.50.1820">
    <property type="entry name" value="alpha/beta hydrolase"/>
    <property type="match status" value="1"/>
</dbReference>
<dbReference type="InterPro" id="IPR050266">
    <property type="entry name" value="AB_hydrolase_sf"/>
</dbReference>
<dbReference type="GO" id="GO:0016020">
    <property type="term" value="C:membrane"/>
    <property type="evidence" value="ECO:0007669"/>
    <property type="project" value="TreeGrafter"/>
</dbReference>
<dbReference type="PANTHER" id="PTHR43798">
    <property type="entry name" value="MONOACYLGLYCEROL LIPASE"/>
    <property type="match status" value="1"/>
</dbReference>
<gene>
    <name evidence="3" type="ORF">FXN63_18700</name>
</gene>
<evidence type="ECO:0000313" key="4">
    <source>
        <dbReference type="Proteomes" id="UP000325161"/>
    </source>
</evidence>
<dbReference type="AlphaFoldDB" id="A0A5C0B5L0"/>
<dbReference type="InterPro" id="IPR029058">
    <property type="entry name" value="AB_hydrolase_fold"/>
</dbReference>
<organism evidence="3 4">
    <name type="scientific">Pigmentiphaga aceris</name>
    <dbReference type="NCBI Taxonomy" id="1940612"/>
    <lineage>
        <taxon>Bacteria</taxon>
        <taxon>Pseudomonadati</taxon>
        <taxon>Pseudomonadota</taxon>
        <taxon>Betaproteobacteria</taxon>
        <taxon>Burkholderiales</taxon>
        <taxon>Alcaligenaceae</taxon>
        <taxon>Pigmentiphaga</taxon>
    </lineage>
</organism>
<feature type="domain" description="AB hydrolase-1" evidence="2">
    <location>
        <begin position="29"/>
        <end position="281"/>
    </location>
</feature>
<evidence type="ECO:0000256" key="1">
    <source>
        <dbReference type="ARBA" id="ARBA00022801"/>
    </source>
</evidence>
<evidence type="ECO:0000259" key="2">
    <source>
        <dbReference type="Pfam" id="PF00561"/>
    </source>
</evidence>